<feature type="transmembrane region" description="Helical" evidence="11">
    <location>
        <begin position="49"/>
        <end position="69"/>
    </location>
</feature>
<feature type="transmembrane region" description="Helical" evidence="11">
    <location>
        <begin position="301"/>
        <end position="320"/>
    </location>
</feature>
<feature type="transmembrane region" description="Helical" evidence="11">
    <location>
        <begin position="162"/>
        <end position="179"/>
    </location>
</feature>
<keyword evidence="4" id="KW-0808">Transferase</keyword>
<evidence type="ECO:0000256" key="6">
    <source>
        <dbReference type="ARBA" id="ARBA00022960"/>
    </source>
</evidence>
<dbReference type="GO" id="GO:0051301">
    <property type="term" value="P:cell division"/>
    <property type="evidence" value="ECO:0007669"/>
    <property type="project" value="InterPro"/>
</dbReference>
<organism evidence="12 13">
    <name type="scientific">Candidatus Magasanikbacteria bacterium RIFOXYC2_FULL_42_28</name>
    <dbReference type="NCBI Taxonomy" id="1798704"/>
    <lineage>
        <taxon>Bacteria</taxon>
        <taxon>Candidatus Magasanikiibacteriota</taxon>
    </lineage>
</organism>
<dbReference type="Pfam" id="PF01098">
    <property type="entry name" value="FTSW_RODA_SPOVE"/>
    <property type="match status" value="1"/>
</dbReference>
<evidence type="ECO:0000256" key="4">
    <source>
        <dbReference type="ARBA" id="ARBA00022679"/>
    </source>
</evidence>
<evidence type="ECO:0000256" key="5">
    <source>
        <dbReference type="ARBA" id="ARBA00022692"/>
    </source>
</evidence>
<feature type="transmembrane region" description="Helical" evidence="11">
    <location>
        <begin position="104"/>
        <end position="126"/>
    </location>
</feature>
<feature type="transmembrane region" description="Helical" evidence="11">
    <location>
        <begin position="186"/>
        <end position="206"/>
    </location>
</feature>
<dbReference type="GO" id="GO:0009252">
    <property type="term" value="P:peptidoglycan biosynthetic process"/>
    <property type="evidence" value="ECO:0007669"/>
    <property type="project" value="UniProtKB-KW"/>
</dbReference>
<keyword evidence="10" id="KW-0961">Cell wall biogenesis/degradation</keyword>
<dbReference type="GO" id="GO:0071555">
    <property type="term" value="P:cell wall organization"/>
    <property type="evidence" value="ECO:0007669"/>
    <property type="project" value="UniProtKB-KW"/>
</dbReference>
<dbReference type="InterPro" id="IPR011923">
    <property type="entry name" value="RodA/MrdB"/>
</dbReference>
<evidence type="ECO:0000256" key="10">
    <source>
        <dbReference type="ARBA" id="ARBA00023316"/>
    </source>
</evidence>
<feature type="transmembrane region" description="Helical" evidence="11">
    <location>
        <begin position="76"/>
        <end position="92"/>
    </location>
</feature>
<evidence type="ECO:0000256" key="11">
    <source>
        <dbReference type="SAM" id="Phobius"/>
    </source>
</evidence>
<dbReference type="STRING" id="1798704.A3J93_01855"/>
<keyword evidence="7" id="KW-0573">Peptidoglycan synthesis</keyword>
<dbReference type="PANTHER" id="PTHR30474">
    <property type="entry name" value="CELL CYCLE PROTEIN"/>
    <property type="match status" value="1"/>
</dbReference>
<dbReference type="NCBIfam" id="TIGR02210">
    <property type="entry name" value="rodA_shape"/>
    <property type="match status" value="1"/>
</dbReference>
<evidence type="ECO:0000256" key="9">
    <source>
        <dbReference type="ARBA" id="ARBA00023136"/>
    </source>
</evidence>
<dbReference type="GO" id="GO:0015648">
    <property type="term" value="F:lipid-linked peptidoglycan transporter activity"/>
    <property type="evidence" value="ECO:0007669"/>
    <property type="project" value="TreeGrafter"/>
</dbReference>
<evidence type="ECO:0000256" key="2">
    <source>
        <dbReference type="ARBA" id="ARBA00022475"/>
    </source>
</evidence>
<feature type="transmembrane region" description="Helical" evidence="11">
    <location>
        <begin position="263"/>
        <end position="289"/>
    </location>
</feature>
<accession>A0A1F6NYS9</accession>
<dbReference type="InterPro" id="IPR018365">
    <property type="entry name" value="Cell_cycle_FtsW-rel_CS"/>
</dbReference>
<keyword evidence="6" id="KW-0133">Cell shape</keyword>
<evidence type="ECO:0000256" key="8">
    <source>
        <dbReference type="ARBA" id="ARBA00022989"/>
    </source>
</evidence>
<feature type="transmembrane region" description="Helical" evidence="11">
    <location>
        <begin position="138"/>
        <end position="156"/>
    </location>
</feature>
<feature type="transmembrane region" description="Helical" evidence="11">
    <location>
        <begin position="340"/>
        <end position="361"/>
    </location>
</feature>
<dbReference type="PANTHER" id="PTHR30474:SF1">
    <property type="entry name" value="PEPTIDOGLYCAN GLYCOSYLTRANSFERASE MRDB"/>
    <property type="match status" value="1"/>
</dbReference>
<evidence type="ECO:0000313" key="13">
    <source>
        <dbReference type="Proteomes" id="UP000177907"/>
    </source>
</evidence>
<dbReference type="GO" id="GO:0008360">
    <property type="term" value="P:regulation of cell shape"/>
    <property type="evidence" value="ECO:0007669"/>
    <property type="project" value="UniProtKB-KW"/>
</dbReference>
<dbReference type="EMBL" id="MFQZ01000001">
    <property type="protein sequence ID" value="OGH88814.1"/>
    <property type="molecule type" value="Genomic_DNA"/>
</dbReference>
<dbReference type="AlphaFoldDB" id="A0A1F6NYS9"/>
<keyword evidence="5 11" id="KW-0812">Transmembrane</keyword>
<dbReference type="PROSITE" id="PS00428">
    <property type="entry name" value="FTSW_RODA_SPOVE"/>
    <property type="match status" value="1"/>
</dbReference>
<proteinExistence type="predicted"/>
<sequence length="364" mass="39616">MGFFAKYSWRNFDWPLALAVFLLSAVGLTAIYSIDLSRGTELVLLKRQLLAVGIGLVLFFGASATAPNFWRAYAKWFYGFCLILLLAVLFFGENIRGTTGWFTFYGFSFQPVELAKLGLILILAYVVANFGRRFERPLFFFGTAIITGSAVILILFQPDLGSAVIAGMIWFGTMVLVGVRRSYIMGLLILLVGVGVATWFFLLAPYQKDRVLTFIDPARDPLGAGYNTAQATIAIGSGRLFGRGLGFGSQSQLKFLPEAQTDFIFASIAEELGFAGAAAVIVLFGFLLWRLLRLAASSGDDFYAVFISGVAVALFGQFIVNVGANLGLLPVTGVTLPFVSYGGSSLIVNLLMIGMVESMVVRRY</sequence>
<dbReference type="GO" id="GO:0032153">
    <property type="term" value="C:cell division site"/>
    <property type="evidence" value="ECO:0007669"/>
    <property type="project" value="TreeGrafter"/>
</dbReference>
<gene>
    <name evidence="12" type="ORF">A3J93_01855</name>
</gene>
<dbReference type="GO" id="GO:0005886">
    <property type="term" value="C:plasma membrane"/>
    <property type="evidence" value="ECO:0007669"/>
    <property type="project" value="TreeGrafter"/>
</dbReference>
<name>A0A1F6NYS9_9BACT</name>
<comment type="subcellular location">
    <subcellularLocation>
        <location evidence="1">Membrane</location>
        <topology evidence="1">Multi-pass membrane protein</topology>
    </subcellularLocation>
</comment>
<dbReference type="Proteomes" id="UP000177907">
    <property type="component" value="Unassembled WGS sequence"/>
</dbReference>
<protein>
    <submittedName>
        <fullName evidence="12">Rod shape-determining protein RodA</fullName>
    </submittedName>
</protein>
<reference evidence="12 13" key="1">
    <citation type="journal article" date="2016" name="Nat. Commun.">
        <title>Thousands of microbial genomes shed light on interconnected biogeochemical processes in an aquifer system.</title>
        <authorList>
            <person name="Anantharaman K."/>
            <person name="Brown C.T."/>
            <person name="Hug L.A."/>
            <person name="Sharon I."/>
            <person name="Castelle C.J."/>
            <person name="Probst A.J."/>
            <person name="Thomas B.C."/>
            <person name="Singh A."/>
            <person name="Wilkins M.J."/>
            <person name="Karaoz U."/>
            <person name="Brodie E.L."/>
            <person name="Williams K.H."/>
            <person name="Hubbard S.S."/>
            <person name="Banfield J.F."/>
        </authorList>
    </citation>
    <scope>NUCLEOTIDE SEQUENCE [LARGE SCALE GENOMIC DNA]</scope>
</reference>
<evidence type="ECO:0000256" key="7">
    <source>
        <dbReference type="ARBA" id="ARBA00022984"/>
    </source>
</evidence>
<dbReference type="GO" id="GO:0016757">
    <property type="term" value="F:glycosyltransferase activity"/>
    <property type="evidence" value="ECO:0007669"/>
    <property type="project" value="UniProtKB-KW"/>
</dbReference>
<keyword evidence="2" id="KW-1003">Cell membrane</keyword>
<keyword evidence="9 11" id="KW-0472">Membrane</keyword>
<evidence type="ECO:0000256" key="1">
    <source>
        <dbReference type="ARBA" id="ARBA00004141"/>
    </source>
</evidence>
<dbReference type="InterPro" id="IPR001182">
    <property type="entry name" value="FtsW/RodA"/>
</dbReference>
<evidence type="ECO:0000313" key="12">
    <source>
        <dbReference type="EMBL" id="OGH88814.1"/>
    </source>
</evidence>
<evidence type="ECO:0000256" key="3">
    <source>
        <dbReference type="ARBA" id="ARBA00022676"/>
    </source>
</evidence>
<keyword evidence="8 11" id="KW-1133">Transmembrane helix</keyword>
<keyword evidence="3" id="KW-0328">Glycosyltransferase</keyword>
<comment type="caution">
    <text evidence="12">The sequence shown here is derived from an EMBL/GenBank/DDBJ whole genome shotgun (WGS) entry which is preliminary data.</text>
</comment>